<dbReference type="EMBL" id="VSSQ01098719">
    <property type="protein sequence ID" value="MPN41570.1"/>
    <property type="molecule type" value="Genomic_DNA"/>
</dbReference>
<protein>
    <submittedName>
        <fullName evidence="1">Uncharacterized protein</fullName>
    </submittedName>
</protein>
<organism evidence="1">
    <name type="scientific">bioreactor metagenome</name>
    <dbReference type="NCBI Taxonomy" id="1076179"/>
    <lineage>
        <taxon>unclassified sequences</taxon>
        <taxon>metagenomes</taxon>
        <taxon>ecological metagenomes</taxon>
    </lineage>
</organism>
<evidence type="ECO:0000313" key="1">
    <source>
        <dbReference type="EMBL" id="MPN41570.1"/>
    </source>
</evidence>
<dbReference type="AlphaFoldDB" id="A0A645HRV0"/>
<name>A0A645HRV0_9ZZZZ</name>
<comment type="caution">
    <text evidence="1">The sequence shown here is derived from an EMBL/GenBank/DDBJ whole genome shotgun (WGS) entry which is preliminary data.</text>
</comment>
<sequence>MFQDISICLICALLSRSFAKDGQVLDQTHDRWVGMLQQFHDFTPSASVGQREKGIKSHFRK</sequence>
<reference evidence="1" key="1">
    <citation type="submission" date="2019-08" db="EMBL/GenBank/DDBJ databases">
        <authorList>
            <person name="Kucharzyk K."/>
            <person name="Murdoch R.W."/>
            <person name="Higgins S."/>
            <person name="Loffler F."/>
        </authorList>
    </citation>
    <scope>NUCLEOTIDE SEQUENCE</scope>
</reference>
<accession>A0A645HRV0</accession>
<proteinExistence type="predicted"/>
<gene>
    <name evidence="1" type="ORF">SDC9_189123</name>
</gene>